<feature type="compositionally biased region" description="Basic and acidic residues" evidence="1">
    <location>
        <begin position="160"/>
        <end position="170"/>
    </location>
</feature>
<dbReference type="GO" id="GO:0051301">
    <property type="term" value="P:cell division"/>
    <property type="evidence" value="ECO:0007669"/>
    <property type="project" value="UniProtKB-KW"/>
</dbReference>
<evidence type="ECO:0000256" key="2">
    <source>
        <dbReference type="SAM" id="Phobius"/>
    </source>
</evidence>
<keyword evidence="4" id="KW-1185">Reference proteome</keyword>
<organism evidence="3 4">
    <name type="scientific">Yoonia rosea</name>
    <dbReference type="NCBI Taxonomy" id="287098"/>
    <lineage>
        <taxon>Bacteria</taxon>
        <taxon>Pseudomonadati</taxon>
        <taxon>Pseudomonadota</taxon>
        <taxon>Alphaproteobacteria</taxon>
        <taxon>Rhodobacterales</taxon>
        <taxon>Paracoccaceae</taxon>
        <taxon>Yoonia</taxon>
    </lineage>
</organism>
<keyword evidence="2" id="KW-0812">Transmembrane</keyword>
<dbReference type="STRING" id="287098.SAMN05421665_3408"/>
<keyword evidence="2" id="KW-1133">Transmembrane helix</keyword>
<keyword evidence="3" id="KW-0131">Cell cycle</keyword>
<evidence type="ECO:0000313" key="4">
    <source>
        <dbReference type="Proteomes" id="UP000186997"/>
    </source>
</evidence>
<feature type="region of interest" description="Disordered" evidence="1">
    <location>
        <begin position="54"/>
        <end position="242"/>
    </location>
</feature>
<sequence length="372" mass="38810">MATPGTIISGIGHVGLIGWLIVGWGMSSEPLQIQTMDVSLVSGDQFEQMRARTTPQPGLADPAAPVPPVIEETPPPPPAQEPIVEPAPPPAPIEPPAAEAPPPPPPPAPPQAEVVDAPPAELAPPVTPPPTPDVQVSDRPTPPQAPTVASTISAPPPPDARVDDVVREEVVPDNSAEAEVVAEEQEATAPEETTTAIVIEDLAPTTSVRPSTRPSRPAPPQQTATAEQEPAPTQPTQTEPAVREDDVADALAAALASAADAPAVAAGPPMTGSERDSFRLSVNRCWNVDPGSVAARVTVEVGFSLDREGRVIGNEVRLLSSDGDQSATNTAFEAARRAILRCQSGGYQLPADKYDQWQDVVITFDPSGMRLR</sequence>
<protein>
    <submittedName>
        <fullName evidence="3">Cell division and transport-associated protein TolA</fullName>
    </submittedName>
</protein>
<keyword evidence="3" id="KW-0132">Cell division</keyword>
<feature type="compositionally biased region" description="Pro residues" evidence="1">
    <location>
        <begin position="64"/>
        <end position="110"/>
    </location>
</feature>
<dbReference type="EMBL" id="FTPR01000004">
    <property type="protein sequence ID" value="SIT91563.1"/>
    <property type="molecule type" value="Genomic_DNA"/>
</dbReference>
<name>A0A1R3XJY4_9RHOB</name>
<accession>A0A1R3XJY4</accession>
<keyword evidence="2" id="KW-0472">Membrane</keyword>
<dbReference type="OrthoDB" id="7161229at2"/>
<dbReference type="RefSeq" id="WP_076661043.1">
    <property type="nucleotide sequence ID" value="NZ_FTPR01000004.1"/>
</dbReference>
<feature type="compositionally biased region" description="Low complexity" evidence="1">
    <location>
        <begin position="187"/>
        <end position="240"/>
    </location>
</feature>
<feature type="compositionally biased region" description="Pro residues" evidence="1">
    <location>
        <begin position="121"/>
        <end position="132"/>
    </location>
</feature>
<evidence type="ECO:0000256" key="1">
    <source>
        <dbReference type="SAM" id="MobiDB-lite"/>
    </source>
</evidence>
<reference evidence="4" key="1">
    <citation type="submission" date="2017-01" db="EMBL/GenBank/DDBJ databases">
        <authorList>
            <person name="Varghese N."/>
            <person name="Submissions S."/>
        </authorList>
    </citation>
    <scope>NUCLEOTIDE SEQUENCE [LARGE SCALE GENOMIC DNA]</scope>
    <source>
        <strain evidence="4">DSM 29591</strain>
    </source>
</reference>
<feature type="compositionally biased region" description="Low complexity" evidence="1">
    <location>
        <begin position="111"/>
        <end position="120"/>
    </location>
</feature>
<feature type="transmembrane region" description="Helical" evidence="2">
    <location>
        <begin position="6"/>
        <end position="26"/>
    </location>
</feature>
<gene>
    <name evidence="3" type="ORF">SAMN05421665_3408</name>
</gene>
<dbReference type="Gene3D" id="3.30.1150.10">
    <property type="match status" value="1"/>
</dbReference>
<dbReference type="Proteomes" id="UP000186997">
    <property type="component" value="Unassembled WGS sequence"/>
</dbReference>
<proteinExistence type="predicted"/>
<evidence type="ECO:0000313" key="3">
    <source>
        <dbReference type="EMBL" id="SIT91563.1"/>
    </source>
</evidence>
<dbReference type="AlphaFoldDB" id="A0A1R3XJY4"/>